<accession>A0A4Q0S6I9</accession>
<sequence length="59" mass="6023">MADPVVAADPVVEAMPKGLSQPAAALEFPAPMVGSIAPTKRTRKGARPTAPELVLGFPV</sequence>
<evidence type="ECO:0000313" key="2">
    <source>
        <dbReference type="EMBL" id="RXH29843.1"/>
    </source>
</evidence>
<protein>
    <submittedName>
        <fullName evidence="2">Uncharacterized protein</fullName>
    </submittedName>
</protein>
<evidence type="ECO:0000256" key="1">
    <source>
        <dbReference type="SAM" id="MobiDB-lite"/>
    </source>
</evidence>
<reference evidence="2 3" key="1">
    <citation type="submission" date="2015-04" db="EMBL/GenBank/DDBJ databases">
        <title>Comparative genomics of rhizobia nodulating Arachis hypogaea in China.</title>
        <authorList>
            <person name="Li Y."/>
        </authorList>
    </citation>
    <scope>NUCLEOTIDE SEQUENCE [LARGE SCALE GENOMIC DNA]</scope>
    <source>
        <strain evidence="2 3">CCBAU 51757</strain>
    </source>
</reference>
<name>A0A4Q0S6I9_9BRAD</name>
<comment type="caution">
    <text evidence="2">The sequence shown here is derived from an EMBL/GenBank/DDBJ whole genome shotgun (WGS) entry which is preliminary data.</text>
</comment>
<feature type="region of interest" description="Disordered" evidence="1">
    <location>
        <begin position="40"/>
        <end position="59"/>
    </location>
</feature>
<organism evidence="2 3">
    <name type="scientific">Bradyrhizobium nanningense</name>
    <dbReference type="NCBI Taxonomy" id="1325118"/>
    <lineage>
        <taxon>Bacteria</taxon>
        <taxon>Pseudomonadati</taxon>
        <taxon>Pseudomonadota</taxon>
        <taxon>Alphaproteobacteria</taxon>
        <taxon>Hyphomicrobiales</taxon>
        <taxon>Nitrobacteraceae</taxon>
        <taxon>Bradyrhizobium</taxon>
    </lineage>
</organism>
<dbReference type="EMBL" id="LBJQ01000069">
    <property type="protein sequence ID" value="RXH29843.1"/>
    <property type="molecule type" value="Genomic_DNA"/>
</dbReference>
<keyword evidence="3" id="KW-1185">Reference proteome</keyword>
<evidence type="ECO:0000313" key="3">
    <source>
        <dbReference type="Proteomes" id="UP000289546"/>
    </source>
</evidence>
<proteinExistence type="predicted"/>
<dbReference type="Proteomes" id="UP000289546">
    <property type="component" value="Unassembled WGS sequence"/>
</dbReference>
<dbReference type="AlphaFoldDB" id="A0A4Q0S6I9"/>
<gene>
    <name evidence="2" type="ORF">XH99_12840</name>
</gene>